<evidence type="ECO:0000256" key="2">
    <source>
        <dbReference type="ARBA" id="ARBA00022448"/>
    </source>
</evidence>
<dbReference type="Pfam" id="PF00126">
    <property type="entry name" value="HTH_1"/>
    <property type="match status" value="1"/>
</dbReference>
<feature type="region of interest" description="Required for dimer formation and molybdate binding" evidence="6">
    <location>
        <begin position="126"/>
        <end position="134"/>
    </location>
</feature>
<dbReference type="Proteomes" id="UP000463939">
    <property type="component" value="Chromosome"/>
</dbReference>
<dbReference type="PANTHER" id="PTHR30432">
    <property type="entry name" value="TRANSCRIPTIONAL REGULATOR MODE"/>
    <property type="match status" value="1"/>
</dbReference>
<evidence type="ECO:0000259" key="7">
    <source>
        <dbReference type="PROSITE" id="PS51866"/>
    </source>
</evidence>
<dbReference type="EMBL" id="AP021881">
    <property type="protein sequence ID" value="BBO99713.1"/>
    <property type="molecule type" value="Genomic_DNA"/>
</dbReference>
<evidence type="ECO:0000256" key="1">
    <source>
        <dbReference type="ARBA" id="ARBA00008110"/>
    </source>
</evidence>
<dbReference type="InterPro" id="IPR036388">
    <property type="entry name" value="WH-like_DNA-bd_sf"/>
</dbReference>
<dbReference type="InterPro" id="IPR036390">
    <property type="entry name" value="WH_DNA-bd_sf"/>
</dbReference>
<dbReference type="KEGG" id="sniv:SFSGTM_04220"/>
<keyword evidence="2 5" id="KW-0813">Transport</keyword>
<organism evidence="8 9">
    <name type="scientific">Sulfuriferula nivalis</name>
    <dbReference type="NCBI Taxonomy" id="2675298"/>
    <lineage>
        <taxon>Bacteria</taxon>
        <taxon>Pseudomonadati</taxon>
        <taxon>Pseudomonadota</taxon>
        <taxon>Betaproteobacteria</taxon>
        <taxon>Nitrosomonadales</taxon>
        <taxon>Sulfuricellaceae</taxon>
        <taxon>Sulfuriferula</taxon>
    </lineage>
</organism>
<dbReference type="GO" id="GO:0030151">
    <property type="term" value="F:molybdenum ion binding"/>
    <property type="evidence" value="ECO:0007669"/>
    <property type="project" value="UniProtKB-UniRule"/>
</dbReference>
<dbReference type="GO" id="GO:0003700">
    <property type="term" value="F:DNA-binding transcription factor activity"/>
    <property type="evidence" value="ECO:0007669"/>
    <property type="project" value="InterPro"/>
</dbReference>
<dbReference type="PIRSF" id="PIRSF005763">
    <property type="entry name" value="Txn_reg_ModE"/>
    <property type="match status" value="1"/>
</dbReference>
<feature type="domain" description="Mop" evidence="7">
    <location>
        <begin position="125"/>
        <end position="191"/>
    </location>
</feature>
<dbReference type="RefSeq" id="WP_162083727.1">
    <property type="nucleotide sequence ID" value="NZ_AP021881.1"/>
</dbReference>
<keyword evidence="4" id="KW-0677">Repeat</keyword>
<keyword evidence="9" id="KW-1185">Reference proteome</keyword>
<proteinExistence type="inferred from homology"/>
<dbReference type="InterPro" id="IPR016462">
    <property type="entry name" value="ModE"/>
</dbReference>
<dbReference type="Pfam" id="PF03459">
    <property type="entry name" value="TOBE"/>
    <property type="match status" value="2"/>
</dbReference>
<evidence type="ECO:0000256" key="3">
    <source>
        <dbReference type="ARBA" id="ARBA00022505"/>
    </source>
</evidence>
<dbReference type="InterPro" id="IPR000847">
    <property type="entry name" value="LysR_HTH_N"/>
</dbReference>
<dbReference type="AlphaFoldDB" id="A0A809RFR3"/>
<name>A0A809RFR3_9PROT</name>
<dbReference type="PANTHER" id="PTHR30432:SF1">
    <property type="entry name" value="DNA-BINDING TRANSCRIPTIONAL DUAL REGULATOR MODE"/>
    <property type="match status" value="1"/>
</dbReference>
<accession>A0A809RFR3</accession>
<dbReference type="InterPro" id="IPR008995">
    <property type="entry name" value="Mo/tungstate-bd_C_term_dom"/>
</dbReference>
<dbReference type="Gene3D" id="1.10.10.10">
    <property type="entry name" value="Winged helix-like DNA-binding domain superfamily/Winged helix DNA-binding domain"/>
    <property type="match status" value="1"/>
</dbReference>
<dbReference type="InterPro" id="IPR004606">
    <property type="entry name" value="Mop_domain"/>
</dbReference>
<gene>
    <name evidence="8" type="primary">modE</name>
    <name evidence="8" type="ORF">SFSGTM_04220</name>
</gene>
<dbReference type="NCBIfam" id="TIGR00638">
    <property type="entry name" value="Mop"/>
    <property type="match status" value="2"/>
</dbReference>
<dbReference type="PROSITE" id="PS51866">
    <property type="entry name" value="MOP"/>
    <property type="match status" value="2"/>
</dbReference>
<feature type="domain" description="Mop" evidence="7">
    <location>
        <begin position="197"/>
        <end position="263"/>
    </location>
</feature>
<dbReference type="SUPFAM" id="SSF50331">
    <property type="entry name" value="MOP-like"/>
    <property type="match status" value="2"/>
</dbReference>
<dbReference type="GO" id="GO:0015689">
    <property type="term" value="P:molybdate ion transport"/>
    <property type="evidence" value="ECO:0007669"/>
    <property type="project" value="UniProtKB-UniRule"/>
</dbReference>
<evidence type="ECO:0000256" key="4">
    <source>
        <dbReference type="ARBA" id="ARBA00022737"/>
    </source>
</evidence>
<protein>
    <submittedName>
        <fullName evidence="8">ModE family transcriptional regulator</fullName>
    </submittedName>
</protein>
<dbReference type="SUPFAM" id="SSF46785">
    <property type="entry name" value="Winged helix' DNA-binding domain"/>
    <property type="match status" value="1"/>
</dbReference>
<evidence type="ECO:0000313" key="8">
    <source>
        <dbReference type="EMBL" id="BBO99713.1"/>
    </source>
</evidence>
<reference evidence="9" key="1">
    <citation type="submission" date="2019-11" db="EMBL/GenBank/DDBJ databases">
        <title>Isolation and characterization of a novel species in the genus Sulfuriferula.</title>
        <authorList>
            <person name="Mochizuki J."/>
            <person name="Kojima H."/>
            <person name="Fukui M."/>
        </authorList>
    </citation>
    <scope>NUCLEOTIDE SEQUENCE [LARGE SCALE GENOMIC DNA]</scope>
    <source>
        <strain evidence="9">SGTM</strain>
    </source>
</reference>
<dbReference type="Gene3D" id="2.40.50.100">
    <property type="match status" value="2"/>
</dbReference>
<dbReference type="InterPro" id="IPR005116">
    <property type="entry name" value="Transp-assoc_OB_typ1"/>
</dbReference>
<evidence type="ECO:0000256" key="6">
    <source>
        <dbReference type="PIRSR" id="PIRSR005763-1"/>
    </source>
</evidence>
<evidence type="ECO:0000313" key="9">
    <source>
        <dbReference type="Proteomes" id="UP000463939"/>
    </source>
</evidence>
<comment type="similarity">
    <text evidence="1 5">Belongs to the ModE family.</text>
</comment>
<sequence length="265" mass="28337">MTELSSPVMRLIADEGGRQRGKGRIELLEKIGEVGSISGAAKALGLSYKAAWEAVEGMNNLSDEPLIIRVAGGKNGGGSVLTAFGLQALSAFRRLEGEYQQFLSALREREDFDKFFHLMRKMDMKTSARNEFLGRVKTVNKGSVNAEVILDIGGGNELVAIITQESVDNLELAVGKEAYALIKAPWVIIMAEDSNLKTSARNKLCGVVSRCQEGAINGEVVIALDAGKSVAAIITNESIKSMGLKEGVRACALIKASHIILAVMA</sequence>
<evidence type="ECO:0000256" key="5">
    <source>
        <dbReference type="PIRNR" id="PIRNR005763"/>
    </source>
</evidence>
<dbReference type="InterPro" id="IPR051815">
    <property type="entry name" value="Molybdate_resp_trans_reg"/>
</dbReference>
<keyword evidence="3 5" id="KW-0500">Molybdenum</keyword>